<dbReference type="Proteomes" id="UP001432027">
    <property type="component" value="Unassembled WGS sequence"/>
</dbReference>
<dbReference type="AlphaFoldDB" id="A0AAV5UAN0"/>
<evidence type="ECO:0000313" key="1">
    <source>
        <dbReference type="EMBL" id="GMT03934.1"/>
    </source>
</evidence>
<reference evidence="1" key="1">
    <citation type="submission" date="2023-10" db="EMBL/GenBank/DDBJ databases">
        <title>Genome assembly of Pristionchus species.</title>
        <authorList>
            <person name="Yoshida K."/>
            <person name="Sommer R.J."/>
        </authorList>
    </citation>
    <scope>NUCLEOTIDE SEQUENCE</scope>
    <source>
        <strain evidence="1">RS0144</strain>
    </source>
</reference>
<protein>
    <submittedName>
        <fullName evidence="1">Uncharacterized protein</fullName>
    </submittedName>
</protein>
<keyword evidence="2" id="KW-1185">Reference proteome</keyword>
<comment type="caution">
    <text evidence="1">The sequence shown here is derived from an EMBL/GenBank/DDBJ whole genome shotgun (WGS) entry which is preliminary data.</text>
</comment>
<dbReference type="EMBL" id="BTSX01000006">
    <property type="protein sequence ID" value="GMT03934.1"/>
    <property type="molecule type" value="Genomic_DNA"/>
</dbReference>
<proteinExistence type="predicted"/>
<gene>
    <name evidence="1" type="ORF">PENTCL1PPCAC_26108</name>
</gene>
<feature type="non-terminal residue" evidence="1">
    <location>
        <position position="1"/>
    </location>
</feature>
<name>A0AAV5UAN0_9BILA</name>
<sequence>ECSLLSDRPFAEGMKTRFNLKLRTLVCERFDALPEVEVDPISNVLFDEIANIGTIVDNTAIHSNRILSNRSLIGDLACFPLIVAFIDINRYHVRLQSLIIRRRTL</sequence>
<organism evidence="1 2">
    <name type="scientific">Pristionchus entomophagus</name>
    <dbReference type="NCBI Taxonomy" id="358040"/>
    <lineage>
        <taxon>Eukaryota</taxon>
        <taxon>Metazoa</taxon>
        <taxon>Ecdysozoa</taxon>
        <taxon>Nematoda</taxon>
        <taxon>Chromadorea</taxon>
        <taxon>Rhabditida</taxon>
        <taxon>Rhabditina</taxon>
        <taxon>Diplogasteromorpha</taxon>
        <taxon>Diplogasteroidea</taxon>
        <taxon>Neodiplogasteridae</taxon>
        <taxon>Pristionchus</taxon>
    </lineage>
</organism>
<accession>A0AAV5UAN0</accession>
<evidence type="ECO:0000313" key="2">
    <source>
        <dbReference type="Proteomes" id="UP001432027"/>
    </source>
</evidence>